<dbReference type="Proteomes" id="UP000636518">
    <property type="component" value="Unassembled WGS sequence"/>
</dbReference>
<dbReference type="GO" id="GO:0003677">
    <property type="term" value="F:DNA binding"/>
    <property type="evidence" value="ECO:0007669"/>
    <property type="project" value="UniProtKB-KW"/>
</dbReference>
<evidence type="ECO:0000313" key="8">
    <source>
        <dbReference type="EMBL" id="MBV4496391.1"/>
    </source>
</evidence>
<dbReference type="Pfam" id="PF00589">
    <property type="entry name" value="Phage_integrase"/>
    <property type="match status" value="1"/>
</dbReference>
<dbReference type="PANTHER" id="PTHR30629">
    <property type="entry name" value="PROPHAGE INTEGRASE"/>
    <property type="match status" value="1"/>
</dbReference>
<dbReference type="CDD" id="cd00801">
    <property type="entry name" value="INT_P4_C"/>
    <property type="match status" value="1"/>
</dbReference>
<evidence type="ECO:0000256" key="5">
    <source>
        <dbReference type="SAM" id="MobiDB-lite"/>
    </source>
</evidence>
<dbReference type="InterPro" id="IPR050808">
    <property type="entry name" value="Phage_Integrase"/>
</dbReference>
<keyword evidence="2" id="KW-0229">DNA integration</keyword>
<reference evidence="7" key="2">
    <citation type="submission" date="2020-07" db="EMBL/GenBank/DDBJ databases">
        <authorList>
            <person name="Lood C."/>
            <person name="Girard L."/>
        </authorList>
    </citation>
    <scope>NUCLEOTIDE SEQUENCE</scope>
    <source>
        <strain evidence="7">SWRI12</strain>
    </source>
</reference>
<feature type="domain" description="Tyr recombinase" evidence="6">
    <location>
        <begin position="200"/>
        <end position="379"/>
    </location>
</feature>
<evidence type="ECO:0000259" key="6">
    <source>
        <dbReference type="PROSITE" id="PS51898"/>
    </source>
</evidence>
<name>A0A923FGD0_9PSED</name>
<keyword evidence="3" id="KW-0238">DNA-binding</keyword>
<dbReference type="RefSeq" id="WP_186707470.1">
    <property type="nucleotide sequence ID" value="NZ_JABWRB020000001.1"/>
</dbReference>
<dbReference type="GO" id="GO:0015074">
    <property type="term" value="P:DNA integration"/>
    <property type="evidence" value="ECO:0007669"/>
    <property type="project" value="UniProtKB-KW"/>
</dbReference>
<dbReference type="AlphaFoldDB" id="A0A923FGD0"/>
<dbReference type="EMBL" id="JABWRB020000001">
    <property type="protein sequence ID" value="MBV4496391.1"/>
    <property type="molecule type" value="Genomic_DNA"/>
</dbReference>
<dbReference type="Gene3D" id="1.10.150.130">
    <property type="match status" value="1"/>
</dbReference>
<dbReference type="Gene3D" id="1.10.443.10">
    <property type="entry name" value="Intergrase catalytic core"/>
    <property type="match status" value="1"/>
</dbReference>
<reference evidence="8" key="3">
    <citation type="submission" date="2021-06" db="EMBL/GenBank/DDBJ databases">
        <title>Updating the genus Pseudomonas: Description of 43 new species and partition of the Pseudomonas putida group.</title>
        <authorList>
            <person name="Girard L."/>
            <person name="Lood C."/>
            <person name="Vandamme P."/>
            <person name="Rokni-Zadeh H."/>
            <person name="Van Noort V."/>
            <person name="Hofte M."/>
            <person name="Lavigne R."/>
            <person name="De Mot R."/>
        </authorList>
    </citation>
    <scope>NUCLEOTIDE SEQUENCE</scope>
    <source>
        <strain evidence="8">SWRI12</strain>
    </source>
</reference>
<comment type="similarity">
    <text evidence="1">Belongs to the 'phage' integrase family.</text>
</comment>
<gene>
    <name evidence="8" type="ORF">HU715_013550</name>
    <name evidence="7" type="ORF">HU715_18010</name>
</gene>
<sequence length="429" mass="47976">MITVAVKISDAEIARQAANADVYSLRDPGNPGLYLRFSTDRTRGSWYLLVKRQWYKIGAYPGLSAKQMIGALPDIRLRIASHGGAVVSEWGAVGEVLAWFAERMAKDRNLSDKRKKTAASAIKCHLIPRLGEVPLADLDRQTLDRLLMWPLQEILKIDTVRLVFQLLAKAFRQAMVLRLIDKNPMQGIKFSDFSKAKVRVKPSKLRVAHLDDLIVSLIEEFETHPEDALLALLMLCHGNRVGETRLAEWPHLSIAERTWFIPPENTKTRAEHSLPLTDQVCALLAKHKANQQSAGYTGRYLFPGRNGKPLSESQTSAMFRRLGRGEWTSHDLRKLARTAWADIGVDHLIGELLINHAMGHNVKVYIQSDVMARKRAALELWHAYLDSKGFALIHGYTGATSGESDNSLKATPHKGCEATHESTVGEVSK</sequence>
<dbReference type="PANTHER" id="PTHR30629:SF6">
    <property type="entry name" value="PROPHAGE INTEGRASE INTA-RELATED"/>
    <property type="match status" value="1"/>
</dbReference>
<comment type="caution">
    <text evidence="7">The sequence shown here is derived from an EMBL/GenBank/DDBJ whole genome shotgun (WGS) entry which is preliminary data.</text>
</comment>
<dbReference type="PROSITE" id="PS51898">
    <property type="entry name" value="TYR_RECOMBINASE"/>
    <property type="match status" value="1"/>
</dbReference>
<keyword evidence="9" id="KW-1185">Reference proteome</keyword>
<keyword evidence="4" id="KW-0233">DNA recombination</keyword>
<dbReference type="InterPro" id="IPR013762">
    <property type="entry name" value="Integrase-like_cat_sf"/>
</dbReference>
<organism evidence="7">
    <name type="scientific">Pseudomonas zanjanensis</name>
    <dbReference type="NCBI Taxonomy" id="2745496"/>
    <lineage>
        <taxon>Bacteria</taxon>
        <taxon>Pseudomonadati</taxon>
        <taxon>Pseudomonadota</taxon>
        <taxon>Gammaproteobacteria</taxon>
        <taxon>Pseudomonadales</taxon>
        <taxon>Pseudomonadaceae</taxon>
        <taxon>Pseudomonas</taxon>
    </lineage>
</organism>
<evidence type="ECO:0000313" key="7">
    <source>
        <dbReference type="EMBL" id="MBC3391554.1"/>
    </source>
</evidence>
<evidence type="ECO:0000256" key="2">
    <source>
        <dbReference type="ARBA" id="ARBA00022908"/>
    </source>
</evidence>
<accession>A0A923FGD0</accession>
<feature type="region of interest" description="Disordered" evidence="5">
    <location>
        <begin position="402"/>
        <end position="429"/>
    </location>
</feature>
<protein>
    <submittedName>
        <fullName evidence="7">Site-specific integrase</fullName>
    </submittedName>
</protein>
<evidence type="ECO:0000256" key="4">
    <source>
        <dbReference type="ARBA" id="ARBA00023172"/>
    </source>
</evidence>
<evidence type="ECO:0000313" key="9">
    <source>
        <dbReference type="Proteomes" id="UP000636518"/>
    </source>
</evidence>
<evidence type="ECO:0000256" key="3">
    <source>
        <dbReference type="ARBA" id="ARBA00023125"/>
    </source>
</evidence>
<proteinExistence type="inferred from homology"/>
<dbReference type="InterPro" id="IPR010998">
    <property type="entry name" value="Integrase_recombinase_N"/>
</dbReference>
<dbReference type="EMBL" id="JABWRB010000023">
    <property type="protein sequence ID" value="MBC3391554.1"/>
    <property type="molecule type" value="Genomic_DNA"/>
</dbReference>
<dbReference type="InterPro" id="IPR011010">
    <property type="entry name" value="DNA_brk_join_enz"/>
</dbReference>
<dbReference type="GO" id="GO:0006310">
    <property type="term" value="P:DNA recombination"/>
    <property type="evidence" value="ECO:0007669"/>
    <property type="project" value="UniProtKB-KW"/>
</dbReference>
<evidence type="ECO:0000256" key="1">
    <source>
        <dbReference type="ARBA" id="ARBA00008857"/>
    </source>
</evidence>
<reference evidence="7 9" key="1">
    <citation type="journal article" date="2020" name="Microorganisms">
        <title>Reliable Identification of Environmental Pseudomonas Isolates Using the rpoD Gene.</title>
        <authorList>
            <consortium name="The Broad Institute Genome Sequencing Platform"/>
            <person name="Girard L."/>
            <person name="Lood C."/>
            <person name="Rokni-Zadeh H."/>
            <person name="van Noort V."/>
            <person name="Lavigne R."/>
            <person name="De Mot R."/>
        </authorList>
    </citation>
    <scope>NUCLEOTIDE SEQUENCE</scope>
    <source>
        <strain evidence="7 9">SWRI12</strain>
    </source>
</reference>
<dbReference type="InterPro" id="IPR002104">
    <property type="entry name" value="Integrase_catalytic"/>
</dbReference>
<dbReference type="SUPFAM" id="SSF56349">
    <property type="entry name" value="DNA breaking-rejoining enzymes"/>
    <property type="match status" value="1"/>
</dbReference>